<dbReference type="InterPro" id="IPR054708">
    <property type="entry name" value="MTPAP-like_central"/>
</dbReference>
<evidence type="ECO:0000313" key="9">
    <source>
        <dbReference type="Proteomes" id="UP000271162"/>
    </source>
</evidence>
<sequence length="424" mass="48238">MSFQDVDGVRIVQQIADCLQQMESVEKVYAITGAKVPIVKFVCPGLGIDGDISYYNVLALSNTELLKTYCAWDKRVAPLGVWIKRWAKMCDIGDASHGSLSSYAYIILLLHYLQNCDPPLVPRLQEDFRSADTQPEIIENCDVYFHKDVIEGWSKNKQTLGELFIGFLDYYARFDFGTQVVQMRRKKPLLKTEKEWNRSLCIEDPFDLRHNLGAVFVFIVRNIHNSRKRFMLSECRKTFLEGHSLAFEKQMSPSLCDDYASYVIFLVVDAGATGLPDGSGTIRSTVSHMPLYRTFRRFMPKVPPLPKQDMTLDELRKYDGVQDEHILFALNGTIYDVTRGSSFYDPSGPYGALAGRDATRALSTMNVRNLRDEWDDHDGLTADEKETANEWEASFKCKYPTVGRLIKEDEVRVDYGGALSSTQA</sequence>
<evidence type="ECO:0000259" key="7">
    <source>
        <dbReference type="SMART" id="SM01117"/>
    </source>
</evidence>
<evidence type="ECO:0000313" key="8">
    <source>
        <dbReference type="EMBL" id="VDL83557.1"/>
    </source>
</evidence>
<dbReference type="Gene3D" id="1.10.1410.10">
    <property type="match status" value="1"/>
</dbReference>
<dbReference type="InterPro" id="IPR002058">
    <property type="entry name" value="PAP_assoc"/>
</dbReference>
<dbReference type="InterPro" id="IPR043519">
    <property type="entry name" value="NT_sf"/>
</dbReference>
<dbReference type="Pfam" id="PF03828">
    <property type="entry name" value="PAP_assoc"/>
    <property type="match status" value="1"/>
</dbReference>
<comment type="similarity">
    <text evidence="6">Belongs to the cytochrome b5 family. MAPR subfamily.</text>
</comment>
<dbReference type="InterPro" id="IPR036400">
    <property type="entry name" value="Cyt_B5-like_heme/steroid_sf"/>
</dbReference>
<keyword evidence="4" id="KW-0479">Metal-binding</keyword>
<dbReference type="SUPFAM" id="SSF81301">
    <property type="entry name" value="Nucleotidyltransferase"/>
    <property type="match status" value="1"/>
</dbReference>
<evidence type="ECO:0000256" key="5">
    <source>
        <dbReference type="ARBA" id="ARBA00022842"/>
    </source>
</evidence>
<dbReference type="Gene3D" id="3.30.460.10">
    <property type="entry name" value="Beta Polymerase, domain 2"/>
    <property type="match status" value="1"/>
</dbReference>
<proteinExistence type="inferred from homology"/>
<keyword evidence="9" id="KW-1185">Reference proteome</keyword>
<dbReference type="Pfam" id="PF00173">
    <property type="entry name" value="Cyt-b5"/>
    <property type="match status" value="1"/>
</dbReference>
<dbReference type="AlphaFoldDB" id="A0A0N4YRE8"/>
<reference evidence="10" key="1">
    <citation type="submission" date="2017-02" db="UniProtKB">
        <authorList>
            <consortium name="WormBaseParasite"/>
        </authorList>
    </citation>
    <scope>IDENTIFICATION</scope>
</reference>
<dbReference type="STRING" id="27835.A0A0N4YRE8"/>
<reference evidence="8 9" key="2">
    <citation type="submission" date="2018-11" db="EMBL/GenBank/DDBJ databases">
        <authorList>
            <consortium name="Pathogen Informatics"/>
        </authorList>
    </citation>
    <scope>NUCLEOTIDE SEQUENCE [LARGE SCALE GENOMIC DNA]</scope>
</reference>
<dbReference type="GO" id="GO:0031123">
    <property type="term" value="P:RNA 3'-end processing"/>
    <property type="evidence" value="ECO:0007669"/>
    <property type="project" value="TreeGrafter"/>
</dbReference>
<dbReference type="EMBL" id="UYSL01024526">
    <property type="protein sequence ID" value="VDL83557.1"/>
    <property type="molecule type" value="Genomic_DNA"/>
</dbReference>
<evidence type="ECO:0000256" key="3">
    <source>
        <dbReference type="ARBA" id="ARBA00022679"/>
    </source>
</evidence>
<dbReference type="Gene3D" id="3.10.120.10">
    <property type="entry name" value="Cytochrome b5-like heme/steroid binding domain"/>
    <property type="match status" value="1"/>
</dbReference>
<name>A0A0N4YRE8_NIPBR</name>
<dbReference type="GO" id="GO:0046872">
    <property type="term" value="F:metal ion binding"/>
    <property type="evidence" value="ECO:0007669"/>
    <property type="project" value="UniProtKB-KW"/>
</dbReference>
<dbReference type="Pfam" id="PF22600">
    <property type="entry name" value="MTPAP-like_central"/>
    <property type="match status" value="1"/>
</dbReference>
<accession>A0A0N4YRE8</accession>
<keyword evidence="5" id="KW-0460">Magnesium</keyword>
<comment type="cofactor">
    <cofactor evidence="2">
        <name>Mg(2+)</name>
        <dbReference type="ChEBI" id="CHEBI:18420"/>
    </cofactor>
</comment>
<feature type="domain" description="Cytochrome b5 heme-binding" evidence="7">
    <location>
        <begin position="310"/>
        <end position="406"/>
    </location>
</feature>
<dbReference type="PANTHER" id="PTHR12271">
    <property type="entry name" value="POLY A POLYMERASE CID PAP -RELATED"/>
    <property type="match status" value="1"/>
</dbReference>
<dbReference type="SMART" id="SM01117">
    <property type="entry name" value="Cyt-b5"/>
    <property type="match status" value="1"/>
</dbReference>
<dbReference type="SUPFAM" id="SSF81631">
    <property type="entry name" value="PAP/OAS1 substrate-binding domain"/>
    <property type="match status" value="1"/>
</dbReference>
<evidence type="ECO:0000256" key="6">
    <source>
        <dbReference type="ARBA" id="ARBA00038357"/>
    </source>
</evidence>
<dbReference type="FunFam" id="3.10.120.10:FF:000003">
    <property type="entry name" value="membrane-associated progesterone receptor component 1"/>
    <property type="match status" value="1"/>
</dbReference>
<protein>
    <submittedName>
        <fullName evidence="10">Cytochrome b5 heme-binding domain-containing protein</fullName>
    </submittedName>
</protein>
<dbReference type="WBParaSite" id="NBR_0001982001-mRNA-1">
    <property type="protein sequence ID" value="NBR_0001982001-mRNA-1"/>
    <property type="gene ID" value="NBR_0001982001"/>
</dbReference>
<dbReference type="SUPFAM" id="SSF55856">
    <property type="entry name" value="Cytochrome b5-like heme/steroid binding domain"/>
    <property type="match status" value="1"/>
</dbReference>
<evidence type="ECO:0000256" key="1">
    <source>
        <dbReference type="ARBA" id="ARBA00001936"/>
    </source>
</evidence>
<evidence type="ECO:0000256" key="4">
    <source>
        <dbReference type="ARBA" id="ARBA00022723"/>
    </source>
</evidence>
<gene>
    <name evidence="8" type="ORF">NBR_LOCUS19821</name>
</gene>
<dbReference type="PANTHER" id="PTHR12271:SF66">
    <property type="entry name" value="TERMINAL URIDYLYLTRANSFERASE TAILOR"/>
    <property type="match status" value="1"/>
</dbReference>
<dbReference type="InterPro" id="IPR001199">
    <property type="entry name" value="Cyt_B5-like_heme/steroid-bd"/>
</dbReference>
<dbReference type="GO" id="GO:1990817">
    <property type="term" value="F:poly(A) RNA polymerase activity"/>
    <property type="evidence" value="ECO:0007669"/>
    <property type="project" value="UniProtKB-ARBA"/>
</dbReference>
<comment type="cofactor">
    <cofactor evidence="1">
        <name>Mn(2+)</name>
        <dbReference type="ChEBI" id="CHEBI:29035"/>
    </cofactor>
</comment>
<dbReference type="GO" id="GO:0050265">
    <property type="term" value="F:RNA uridylyltransferase activity"/>
    <property type="evidence" value="ECO:0007669"/>
    <property type="project" value="TreeGrafter"/>
</dbReference>
<evidence type="ECO:0000256" key="2">
    <source>
        <dbReference type="ARBA" id="ARBA00001946"/>
    </source>
</evidence>
<evidence type="ECO:0000313" key="10">
    <source>
        <dbReference type="WBParaSite" id="NBR_0001982001-mRNA-1"/>
    </source>
</evidence>
<dbReference type="Proteomes" id="UP000271162">
    <property type="component" value="Unassembled WGS sequence"/>
</dbReference>
<organism evidence="10">
    <name type="scientific">Nippostrongylus brasiliensis</name>
    <name type="common">Rat hookworm</name>
    <dbReference type="NCBI Taxonomy" id="27835"/>
    <lineage>
        <taxon>Eukaryota</taxon>
        <taxon>Metazoa</taxon>
        <taxon>Ecdysozoa</taxon>
        <taxon>Nematoda</taxon>
        <taxon>Chromadorea</taxon>
        <taxon>Rhabditida</taxon>
        <taxon>Rhabditina</taxon>
        <taxon>Rhabditomorpha</taxon>
        <taxon>Strongyloidea</taxon>
        <taxon>Heligmosomidae</taxon>
        <taxon>Nippostrongylus</taxon>
    </lineage>
</organism>
<keyword evidence="3" id="KW-0808">Transferase</keyword>
<dbReference type="CDD" id="cd05402">
    <property type="entry name" value="NT_PAP_TUTase"/>
    <property type="match status" value="1"/>
</dbReference>